<accession>A0ABD3N4Y0</accession>
<sequence length="258" mass="30357">MQHYSLDESALQKQIHVSKFLLIYTLILFTARYLSSYHAGRLRHHSVLYELTWLCNSTLVVGCLSFGGWKDNWLHRRRPLAATACGVAVSIDQIMWYVDALAWVVSGTFPIGVMKYLTWKQTLWIDRLTCTHHLWTIPLFIYGSGTALTWDSFKLSVYVVTIQVLLSRWLTPLIIRRETTNNGDDWKEKGNIEDPRYYRYLNVNLAHELWQDITFPFLQISKDNPEGWVYLFRLLWRWQVFNALVFIGILHPLSMIIT</sequence>
<feature type="transmembrane region" description="Helical" evidence="1">
    <location>
        <begin position="47"/>
        <end position="69"/>
    </location>
</feature>
<keyword evidence="3" id="KW-1185">Reference proteome</keyword>
<name>A0ABD3N4Y0_9STRA</name>
<evidence type="ECO:0000313" key="2">
    <source>
        <dbReference type="EMBL" id="KAL3770081.1"/>
    </source>
</evidence>
<keyword evidence="1" id="KW-0472">Membrane</keyword>
<dbReference type="EMBL" id="JALLAZ020001638">
    <property type="protein sequence ID" value="KAL3770081.1"/>
    <property type="molecule type" value="Genomic_DNA"/>
</dbReference>
<feature type="transmembrane region" description="Helical" evidence="1">
    <location>
        <begin position="100"/>
        <end position="118"/>
    </location>
</feature>
<organism evidence="2 3">
    <name type="scientific">Stephanodiscus triporus</name>
    <dbReference type="NCBI Taxonomy" id="2934178"/>
    <lineage>
        <taxon>Eukaryota</taxon>
        <taxon>Sar</taxon>
        <taxon>Stramenopiles</taxon>
        <taxon>Ochrophyta</taxon>
        <taxon>Bacillariophyta</taxon>
        <taxon>Coscinodiscophyceae</taxon>
        <taxon>Thalassiosirophycidae</taxon>
        <taxon>Stephanodiscales</taxon>
        <taxon>Stephanodiscaceae</taxon>
        <taxon>Stephanodiscus</taxon>
    </lineage>
</organism>
<proteinExistence type="predicted"/>
<gene>
    <name evidence="2" type="ORF">ACHAW5_003457</name>
</gene>
<keyword evidence="1" id="KW-0812">Transmembrane</keyword>
<evidence type="ECO:0000256" key="1">
    <source>
        <dbReference type="SAM" id="Phobius"/>
    </source>
</evidence>
<protein>
    <submittedName>
        <fullName evidence="2">Uncharacterized protein</fullName>
    </submittedName>
</protein>
<evidence type="ECO:0000313" key="3">
    <source>
        <dbReference type="Proteomes" id="UP001530315"/>
    </source>
</evidence>
<feature type="transmembrane region" description="Helical" evidence="1">
    <location>
        <begin position="130"/>
        <end position="150"/>
    </location>
</feature>
<feature type="transmembrane region" description="Helical" evidence="1">
    <location>
        <begin position="15"/>
        <end position="35"/>
    </location>
</feature>
<dbReference type="Proteomes" id="UP001530315">
    <property type="component" value="Unassembled WGS sequence"/>
</dbReference>
<keyword evidence="1" id="KW-1133">Transmembrane helix</keyword>
<comment type="caution">
    <text evidence="2">The sequence shown here is derived from an EMBL/GenBank/DDBJ whole genome shotgun (WGS) entry which is preliminary data.</text>
</comment>
<dbReference type="AlphaFoldDB" id="A0ABD3N4Y0"/>
<reference evidence="2 3" key="1">
    <citation type="submission" date="2024-10" db="EMBL/GenBank/DDBJ databases">
        <title>Updated reference genomes for cyclostephanoid diatoms.</title>
        <authorList>
            <person name="Roberts W.R."/>
            <person name="Alverson A.J."/>
        </authorList>
    </citation>
    <scope>NUCLEOTIDE SEQUENCE [LARGE SCALE GENOMIC DNA]</scope>
    <source>
        <strain evidence="2 3">AJA276-08</strain>
    </source>
</reference>
<feature type="transmembrane region" description="Helical" evidence="1">
    <location>
        <begin position="240"/>
        <end position="257"/>
    </location>
</feature>